<evidence type="ECO:0000313" key="1">
    <source>
        <dbReference type="EMBL" id="MDY0873256.1"/>
    </source>
</evidence>
<dbReference type="RefSeq" id="WP_320501717.1">
    <property type="nucleotide sequence ID" value="NZ_JAXCLX010000002.1"/>
</dbReference>
<dbReference type="Proteomes" id="UP001271769">
    <property type="component" value="Unassembled WGS sequence"/>
</dbReference>
<dbReference type="Pfam" id="PF13277">
    <property type="entry name" value="YmdB"/>
    <property type="match status" value="1"/>
</dbReference>
<reference evidence="1 2" key="1">
    <citation type="journal article" date="2013" name="Antonie Van Leeuwenhoek">
        <title>Dongia rigui sp. nov., isolated from freshwater of a large wetland in Korea.</title>
        <authorList>
            <person name="Baik K.S."/>
            <person name="Hwang Y.M."/>
            <person name="Choi J.S."/>
            <person name="Kwon J."/>
            <person name="Seong C.N."/>
        </authorList>
    </citation>
    <scope>NUCLEOTIDE SEQUENCE [LARGE SCALE GENOMIC DNA]</scope>
    <source>
        <strain evidence="1 2">04SU4-P</strain>
    </source>
</reference>
<gene>
    <name evidence="1" type="ORF">SMD31_15045</name>
</gene>
<accession>A0ABU5E366</accession>
<sequence>MNLLFLGDLVGRAGRDVVVDNLPKLRRDLAVDFVVANVENAAGGFGITQKLLNELFAAGVDCATTGNHVWDQKETVAFIGSEPRLLRPLNFPQGTPGKGAGVFQTARGKKVVVANLMGRLFMDPLDDPFAAAEALLKTYRLGGNADAILFDFHGEATSEKMAFGHFLDGRVSFVVGTHTHVPTADHMVLEKGTAYQSDAGMCGDYDSVIGMEKANPVLRFTRKLPTERLSPANGAGTMCGVLVETDDATGLARRIAPVRVGGKLEPALPKWASALAAAK</sequence>
<dbReference type="EMBL" id="JAXCLX010000002">
    <property type="protein sequence ID" value="MDY0873256.1"/>
    <property type="molecule type" value="Genomic_DNA"/>
</dbReference>
<dbReference type="InterPro" id="IPR029052">
    <property type="entry name" value="Metallo-depent_PP-like"/>
</dbReference>
<dbReference type="Gene3D" id="3.60.21.10">
    <property type="match status" value="1"/>
</dbReference>
<keyword evidence="2" id="KW-1185">Reference proteome</keyword>
<proteinExistence type="predicted"/>
<dbReference type="PANTHER" id="PTHR36303">
    <property type="entry name" value="2',3'-CYCLIC-NUCLEOTIDE 2'-PHOSPHODIESTERASE"/>
    <property type="match status" value="1"/>
</dbReference>
<dbReference type="PANTHER" id="PTHR36303:SF1">
    <property type="entry name" value="2',3'-CYCLIC-NUCLEOTIDE 2'-PHOSPHODIESTERASE"/>
    <property type="match status" value="1"/>
</dbReference>
<evidence type="ECO:0000313" key="2">
    <source>
        <dbReference type="Proteomes" id="UP001271769"/>
    </source>
</evidence>
<dbReference type="NCBIfam" id="TIGR00282">
    <property type="entry name" value="TIGR00282 family metallophosphoesterase"/>
    <property type="match status" value="1"/>
</dbReference>
<dbReference type="SUPFAM" id="SSF56300">
    <property type="entry name" value="Metallo-dependent phosphatases"/>
    <property type="match status" value="1"/>
</dbReference>
<name>A0ABU5E366_9PROT</name>
<comment type="caution">
    <text evidence="1">The sequence shown here is derived from an EMBL/GenBank/DDBJ whole genome shotgun (WGS) entry which is preliminary data.</text>
</comment>
<dbReference type="CDD" id="cd07382">
    <property type="entry name" value="MPP_DR1281"/>
    <property type="match status" value="1"/>
</dbReference>
<organism evidence="1 2">
    <name type="scientific">Dongia rigui</name>
    <dbReference type="NCBI Taxonomy" id="940149"/>
    <lineage>
        <taxon>Bacteria</taxon>
        <taxon>Pseudomonadati</taxon>
        <taxon>Pseudomonadota</taxon>
        <taxon>Alphaproteobacteria</taxon>
        <taxon>Rhodospirillales</taxon>
        <taxon>Dongiaceae</taxon>
        <taxon>Dongia</taxon>
    </lineage>
</organism>
<dbReference type="InterPro" id="IPR005235">
    <property type="entry name" value="YmdB-like"/>
</dbReference>
<dbReference type="PIRSF" id="PIRSF004789">
    <property type="entry name" value="DR1281"/>
    <property type="match status" value="1"/>
</dbReference>
<protein>
    <submittedName>
        <fullName evidence="1">TIGR00282 family metallophosphoesterase</fullName>
    </submittedName>
</protein>